<protein>
    <submittedName>
        <fullName evidence="2">Uncharacterized protein</fullName>
    </submittedName>
</protein>
<feature type="region of interest" description="Disordered" evidence="1">
    <location>
        <begin position="1"/>
        <end position="26"/>
    </location>
</feature>
<dbReference type="EMBL" id="MF042360">
    <property type="protein sequence ID" value="ARV76891.1"/>
    <property type="molecule type" value="Genomic_DNA"/>
</dbReference>
<name>A0A1Y0STS2_9CAUD</name>
<gene>
    <name evidence="2" type="ORF">PHABIO_260</name>
</gene>
<feature type="compositionally biased region" description="Basic and acidic residues" evidence="1">
    <location>
        <begin position="1"/>
        <end position="10"/>
    </location>
</feature>
<keyword evidence="3" id="KW-1185">Reference proteome</keyword>
<reference evidence="2 3" key="1">
    <citation type="submission" date="2017-05" db="EMBL/GenBank/DDBJ databases">
        <authorList>
            <person name="Song R."/>
            <person name="Chenine A.L."/>
            <person name="Ruprecht R.M."/>
        </authorList>
    </citation>
    <scope>NUCLEOTIDE SEQUENCE [LARGE SCALE GENOMIC DNA]</scope>
</reference>
<evidence type="ECO:0000313" key="3">
    <source>
        <dbReference type="Proteomes" id="UP000225448"/>
    </source>
</evidence>
<proteinExistence type="predicted"/>
<organism evidence="2 3">
    <name type="scientific">Pseudomonas phage Phabio</name>
    <dbReference type="NCBI Taxonomy" id="2006668"/>
    <lineage>
        <taxon>Viruses</taxon>
        <taxon>Duplodnaviria</taxon>
        <taxon>Heunggongvirae</taxon>
        <taxon>Uroviricota</taxon>
        <taxon>Caudoviricetes</taxon>
        <taxon>Chimalliviridae</taxon>
        <taxon>Phabiovirus</taxon>
        <taxon>Phabiovirus phabio</taxon>
    </lineage>
</organism>
<evidence type="ECO:0000313" key="2">
    <source>
        <dbReference type="EMBL" id="ARV76891.1"/>
    </source>
</evidence>
<sequence length="87" mass="9748">MKKAGNEIEAARAAAQGECDAEGIDPTWNNTERCTRLIDIQQGSPLMHEERVRKAAYTGNKFKQHVNDVVKELPPSVAELQRTKHGY</sequence>
<accession>A0A1Y0STS2</accession>
<evidence type="ECO:0000256" key="1">
    <source>
        <dbReference type="SAM" id="MobiDB-lite"/>
    </source>
</evidence>
<dbReference type="Proteomes" id="UP000225448">
    <property type="component" value="Segment"/>
</dbReference>